<keyword evidence="2" id="KW-1185">Reference proteome</keyword>
<dbReference type="EMBL" id="KN822948">
    <property type="protein sequence ID" value="KIO33397.1"/>
    <property type="molecule type" value="Genomic_DNA"/>
</dbReference>
<evidence type="ECO:0000313" key="2">
    <source>
        <dbReference type="Proteomes" id="UP000054248"/>
    </source>
</evidence>
<accession>A0A0C3MIB1</accession>
<gene>
    <name evidence="1" type="ORF">M407DRAFT_3959</name>
</gene>
<dbReference type="HOGENOM" id="CLU_1548758_0_0_1"/>
<reference evidence="1 2" key="1">
    <citation type="submission" date="2014-04" db="EMBL/GenBank/DDBJ databases">
        <authorList>
            <consortium name="DOE Joint Genome Institute"/>
            <person name="Kuo A."/>
            <person name="Girlanda M."/>
            <person name="Perotto S."/>
            <person name="Kohler A."/>
            <person name="Nagy L.G."/>
            <person name="Floudas D."/>
            <person name="Copeland A."/>
            <person name="Barry K.W."/>
            <person name="Cichocki N."/>
            <person name="Veneault-Fourrey C."/>
            <person name="LaButti K."/>
            <person name="Lindquist E.A."/>
            <person name="Lipzen A."/>
            <person name="Lundell T."/>
            <person name="Morin E."/>
            <person name="Murat C."/>
            <person name="Sun H."/>
            <person name="Tunlid A."/>
            <person name="Henrissat B."/>
            <person name="Grigoriev I.V."/>
            <person name="Hibbett D.S."/>
            <person name="Martin F."/>
            <person name="Nordberg H.P."/>
            <person name="Cantor M.N."/>
            <person name="Hua S.X."/>
        </authorList>
    </citation>
    <scope>NUCLEOTIDE SEQUENCE [LARGE SCALE GENOMIC DNA]</scope>
    <source>
        <strain evidence="1 2">MUT 4182</strain>
    </source>
</reference>
<name>A0A0C3MIB1_9AGAM</name>
<evidence type="ECO:0000313" key="1">
    <source>
        <dbReference type="EMBL" id="KIO33397.1"/>
    </source>
</evidence>
<protein>
    <submittedName>
        <fullName evidence="1">Uncharacterized protein</fullName>
    </submittedName>
</protein>
<sequence>MWDFLSAHTDFFEAADPHFVLKFYGTFRQIALNRNIWEITSERSVDLLQALIPLFTTSNWIEQPEDRTTIQDAIEENIEIRMISSDNVVVQSRFSTMESTAGPRDWLWFIEKGAIFSMVVNRIAEKCTVLFEPCSHYCLNVQVPIHTTYTPLLFPFNAAEISHSLADSTFPFW</sequence>
<proteinExistence type="predicted"/>
<dbReference type="Proteomes" id="UP000054248">
    <property type="component" value="Unassembled WGS sequence"/>
</dbReference>
<reference evidence="2" key="2">
    <citation type="submission" date="2015-01" db="EMBL/GenBank/DDBJ databases">
        <title>Evolutionary Origins and Diversification of the Mycorrhizal Mutualists.</title>
        <authorList>
            <consortium name="DOE Joint Genome Institute"/>
            <consortium name="Mycorrhizal Genomics Consortium"/>
            <person name="Kohler A."/>
            <person name="Kuo A."/>
            <person name="Nagy L.G."/>
            <person name="Floudas D."/>
            <person name="Copeland A."/>
            <person name="Barry K.W."/>
            <person name="Cichocki N."/>
            <person name="Veneault-Fourrey C."/>
            <person name="LaButti K."/>
            <person name="Lindquist E.A."/>
            <person name="Lipzen A."/>
            <person name="Lundell T."/>
            <person name="Morin E."/>
            <person name="Murat C."/>
            <person name="Riley R."/>
            <person name="Ohm R."/>
            <person name="Sun H."/>
            <person name="Tunlid A."/>
            <person name="Henrissat B."/>
            <person name="Grigoriev I.V."/>
            <person name="Hibbett D.S."/>
            <person name="Martin F."/>
        </authorList>
    </citation>
    <scope>NUCLEOTIDE SEQUENCE [LARGE SCALE GENOMIC DNA]</scope>
    <source>
        <strain evidence="2">MUT 4182</strain>
    </source>
</reference>
<organism evidence="1 2">
    <name type="scientific">Tulasnella calospora MUT 4182</name>
    <dbReference type="NCBI Taxonomy" id="1051891"/>
    <lineage>
        <taxon>Eukaryota</taxon>
        <taxon>Fungi</taxon>
        <taxon>Dikarya</taxon>
        <taxon>Basidiomycota</taxon>
        <taxon>Agaricomycotina</taxon>
        <taxon>Agaricomycetes</taxon>
        <taxon>Cantharellales</taxon>
        <taxon>Tulasnellaceae</taxon>
        <taxon>Tulasnella</taxon>
    </lineage>
</organism>
<dbReference type="AlphaFoldDB" id="A0A0C3MIB1"/>